<accession>A0A9X1T875</accession>
<gene>
    <name evidence="1" type="ORF">LRX75_15590</name>
</gene>
<dbReference type="Proteomes" id="UP001139089">
    <property type="component" value="Unassembled WGS sequence"/>
</dbReference>
<organism evidence="1 2">
    <name type="scientific">Rhizobium quercicola</name>
    <dbReference type="NCBI Taxonomy" id="2901226"/>
    <lineage>
        <taxon>Bacteria</taxon>
        <taxon>Pseudomonadati</taxon>
        <taxon>Pseudomonadota</taxon>
        <taxon>Alphaproteobacteria</taxon>
        <taxon>Hyphomicrobiales</taxon>
        <taxon>Rhizobiaceae</taxon>
        <taxon>Rhizobium/Agrobacterium group</taxon>
        <taxon>Rhizobium</taxon>
    </lineage>
</organism>
<protein>
    <submittedName>
        <fullName evidence="1">Uncharacterized protein</fullName>
    </submittedName>
</protein>
<dbReference type="RefSeq" id="WP_231815663.1">
    <property type="nucleotide sequence ID" value="NZ_JAJOZR010000009.1"/>
</dbReference>
<evidence type="ECO:0000313" key="1">
    <source>
        <dbReference type="EMBL" id="MCD7110458.1"/>
    </source>
</evidence>
<sequence length="226" mass="25810">MGYYRQIMLDFKNEFGAEMKRRGLRMRGVKVGGDTLDFTLLASDGMGLPISITVDGPKRSGRASATWHEVTYSFTTMPVHQVGTNGWRFWGFDDETIFERGSRERTAKGILRQIKRLPLCPKESNLPKIAEGEFFAISYESVCMTTRDLPGVEIIAARDEVTMEESYSFTDADDNRFELLFSDEDPWPAYLTVNEELVATIEYEDYSGVWDAILDHRRPQGGLRHL</sequence>
<keyword evidence="2" id="KW-1185">Reference proteome</keyword>
<evidence type="ECO:0000313" key="2">
    <source>
        <dbReference type="Proteomes" id="UP001139089"/>
    </source>
</evidence>
<dbReference type="EMBL" id="JAJOZR010000009">
    <property type="protein sequence ID" value="MCD7110458.1"/>
    <property type="molecule type" value="Genomic_DNA"/>
</dbReference>
<proteinExistence type="predicted"/>
<dbReference type="AlphaFoldDB" id="A0A9X1T875"/>
<reference evidence="1" key="1">
    <citation type="submission" date="2021-12" db="EMBL/GenBank/DDBJ databases">
        <authorList>
            <person name="Li Y."/>
        </authorList>
    </citation>
    <scope>NUCLEOTIDE SEQUENCE</scope>
    <source>
        <strain evidence="1">DKSPLA3</strain>
    </source>
</reference>
<comment type="caution">
    <text evidence="1">The sequence shown here is derived from an EMBL/GenBank/DDBJ whole genome shotgun (WGS) entry which is preliminary data.</text>
</comment>
<name>A0A9X1T875_9HYPH</name>